<sequence>MLFIIVLLYRFTKGFMKAIAILIGILLGTAVAAFMGKVETAEVAKSPGFPHD</sequence>
<reference evidence="5 6" key="1">
    <citation type="submission" date="2019-12" db="EMBL/GenBank/DDBJ databases">
        <title>Full genome sequence of a Bacillus safensis strain isolated from commercially available natto in Indonesia.</title>
        <authorList>
            <person name="Yoshida M."/>
            <person name="Uomi M."/>
            <person name="Waturangi D."/>
            <person name="Ekaputri J.J."/>
            <person name="Setiamarga D.H.E."/>
        </authorList>
    </citation>
    <scope>NUCLEOTIDE SEQUENCE [LARGE SCALE GENOMIC DNA]</scope>
    <source>
        <strain evidence="5 6">IDN1</strain>
    </source>
</reference>
<protein>
    <submittedName>
        <fullName evidence="5">Uncharacterized protein</fullName>
    </submittedName>
</protein>
<keyword evidence="3" id="KW-1133">Transmembrane helix</keyword>
<evidence type="ECO:0000313" key="5">
    <source>
        <dbReference type="EMBL" id="BBP90221.1"/>
    </source>
</evidence>
<dbReference type="GO" id="GO:0016020">
    <property type="term" value="C:membrane"/>
    <property type="evidence" value="ECO:0007669"/>
    <property type="project" value="UniProtKB-SubCell"/>
</dbReference>
<comment type="subcellular location">
    <subcellularLocation>
        <location evidence="1">Membrane</location>
        <topology evidence="1">Multi-pass membrane protein</topology>
    </subcellularLocation>
</comment>
<accession>A0A5S9MBE7</accession>
<evidence type="ECO:0000256" key="1">
    <source>
        <dbReference type="ARBA" id="ARBA00004141"/>
    </source>
</evidence>
<dbReference type="AlphaFoldDB" id="A0A5S9MBE7"/>
<evidence type="ECO:0000256" key="2">
    <source>
        <dbReference type="ARBA" id="ARBA00022692"/>
    </source>
</evidence>
<evidence type="ECO:0000256" key="4">
    <source>
        <dbReference type="ARBA" id="ARBA00023136"/>
    </source>
</evidence>
<keyword evidence="4" id="KW-0472">Membrane</keyword>
<dbReference type="EMBL" id="AP021906">
    <property type="protein sequence ID" value="BBP90221.1"/>
    <property type="molecule type" value="Genomic_DNA"/>
</dbReference>
<keyword evidence="2" id="KW-0812">Transmembrane</keyword>
<dbReference type="GO" id="GO:0015205">
    <property type="term" value="F:nucleobase transmembrane transporter activity"/>
    <property type="evidence" value="ECO:0007669"/>
    <property type="project" value="UniProtKB-ARBA"/>
</dbReference>
<evidence type="ECO:0000256" key="3">
    <source>
        <dbReference type="ARBA" id="ARBA00022989"/>
    </source>
</evidence>
<dbReference type="Pfam" id="PF00860">
    <property type="entry name" value="Xan_ur_permease"/>
    <property type="match status" value="1"/>
</dbReference>
<dbReference type="Proteomes" id="UP000464658">
    <property type="component" value="Chromosome"/>
</dbReference>
<name>A0A5S9MBE7_BACIA</name>
<proteinExistence type="predicted"/>
<organism evidence="5 6">
    <name type="scientific">Bacillus safensis</name>
    <dbReference type="NCBI Taxonomy" id="561879"/>
    <lineage>
        <taxon>Bacteria</taxon>
        <taxon>Bacillati</taxon>
        <taxon>Bacillota</taxon>
        <taxon>Bacilli</taxon>
        <taxon>Bacillales</taxon>
        <taxon>Bacillaceae</taxon>
        <taxon>Bacillus</taxon>
    </lineage>
</organism>
<gene>
    <name evidence="5" type="ORF">BsIDN1_38390</name>
</gene>
<dbReference type="InterPro" id="IPR006043">
    <property type="entry name" value="NCS2"/>
</dbReference>
<evidence type="ECO:0000313" key="6">
    <source>
        <dbReference type="Proteomes" id="UP000464658"/>
    </source>
</evidence>